<feature type="compositionally biased region" description="Basic residues" evidence="1">
    <location>
        <begin position="993"/>
        <end position="1006"/>
    </location>
</feature>
<feature type="region of interest" description="Disordered" evidence="1">
    <location>
        <begin position="979"/>
        <end position="1006"/>
    </location>
</feature>
<evidence type="ECO:0000313" key="3">
    <source>
        <dbReference type="Proteomes" id="UP001642464"/>
    </source>
</evidence>
<dbReference type="EMBL" id="CAXAMM010033780">
    <property type="protein sequence ID" value="CAK9071891.1"/>
    <property type="molecule type" value="Genomic_DNA"/>
</dbReference>
<organism evidence="2 3">
    <name type="scientific">Durusdinium trenchii</name>
    <dbReference type="NCBI Taxonomy" id="1381693"/>
    <lineage>
        <taxon>Eukaryota</taxon>
        <taxon>Sar</taxon>
        <taxon>Alveolata</taxon>
        <taxon>Dinophyceae</taxon>
        <taxon>Suessiales</taxon>
        <taxon>Symbiodiniaceae</taxon>
        <taxon>Durusdinium</taxon>
    </lineage>
</organism>
<dbReference type="Proteomes" id="UP001642464">
    <property type="component" value="Unassembled WGS sequence"/>
</dbReference>
<accession>A0ABP0P770</accession>
<sequence length="1006" mass="112616">MISSTEKTATKGVMDNVNDMLVTFHKSSAKDFLNSMGQEFRLLASNLTAHLSHFTEEELYSLYISYAPEVASQAKIKEMVDSAFDVWDTQVNGLGWHTETDAEKRQESEWNLYNYWEGIAEVKMDIVPDGGWLEDHPKHSEDWKKLLVNPYARVRNEGTKRFNSGKTYPPEFVAAVDEWTYPGLKDAEGVPRPKVPKSYLGTWSGPVFSRKNCDGQCCQTVDVCDCPTCKQSSLSVSFSEIFNLNKQGNKPGEECSSDGDCMTKACAWSGKGDSLKKRCCVDEDSYAHYGFEGFYCKDQPNGWACDEDVVCAEGLRCLTFPKRVWDRPRFRQRFVHRFVADDERGLVTAAVERTGWVLMSCELLGVAMLPWFGEIGRLRQRSPNDGVRTERTMVTSAGRKAETENASCEPLALLQHQANHGSPTSAGGARDPRACPDGEHLCGLRAAVAQLPNGSHIEKNWEATRWSLDEATGKLVPLDEKTLRTVRVALIGDLMNDYQTALSAVLASKEREVEEMQKLKNLPDPWVSFFLELGLGALFAPVSGALKSSSLIENLNQAVAQDMMKYVISAAEKTTTKIGMDNLNAAMKLKFRSSPAKQFLHDMAEENRKRSVNIRSHLGHLTEDERYSLYVSYCPEVASRKHLEDMVDNAFEVWDTQVKGLGWRVSSHLGQGGVEVTSVKWEGIVQVDMDVSGGKWIENSPNYRQTWKKLMVNPYARVRNDGDPELSSWQNPEIVSFVDEWTYPGLKDAEGHRHPKIPESFTGIWTGPFSHRNECDGNCCDASGYCSCPGCLRRSRSVKFSQIFKLNARGKEPGESCSADGDCLMNACAWSGNKGVRKKRCCVDKDAYKWYGASGSYCLDQPKDWDCDDDVVCAKGLYCAKSGTEGHSFCREAALKPGDLCDNQHSACTTKACARVGYPDWQWQCCITEDSYKTYFSRQWCINQPEGYPCDVDSVCGTGLTCQKIPATKGGSKGMTYSCQRPSMKAPRAATRSMKKRSQKKWPKKR</sequence>
<evidence type="ECO:0000256" key="1">
    <source>
        <dbReference type="SAM" id="MobiDB-lite"/>
    </source>
</evidence>
<name>A0ABP0P770_9DINO</name>
<protein>
    <submittedName>
        <fullName evidence="2">Uncharacterized protein</fullName>
    </submittedName>
</protein>
<reference evidence="2 3" key="1">
    <citation type="submission" date="2024-02" db="EMBL/GenBank/DDBJ databases">
        <authorList>
            <person name="Chen Y."/>
            <person name="Shah S."/>
            <person name="Dougan E. K."/>
            <person name="Thang M."/>
            <person name="Chan C."/>
        </authorList>
    </citation>
    <scope>NUCLEOTIDE SEQUENCE [LARGE SCALE GENOMIC DNA]</scope>
</reference>
<proteinExistence type="predicted"/>
<keyword evidence="3" id="KW-1185">Reference proteome</keyword>
<gene>
    <name evidence="2" type="ORF">SCF082_LOCUS35473</name>
</gene>
<evidence type="ECO:0000313" key="2">
    <source>
        <dbReference type="EMBL" id="CAK9071891.1"/>
    </source>
</evidence>
<comment type="caution">
    <text evidence="2">The sequence shown here is derived from an EMBL/GenBank/DDBJ whole genome shotgun (WGS) entry which is preliminary data.</text>
</comment>